<sequence>MNSRYSKTKRSRKSVTLEIKYKIIKLADNGESNTEIARKLELPRTTVVTILKDKARILEEVKGQAPMQAAYIRQRAGLIAEMEKHLIVWLDDQTRHHVPVSLAIIQAKARSLFEHLKARRGEGSQSETFQASKGWFNRFKSRFKFHEMRVKGEAKSADVATAGDFSRTLAEIIEEGRYCATENPRALKGYTKNTLPVIWKSNPKARVTGAIFEEWFRVYFVPAVKEYCRTNNLAFKAILVLDNAPCHPVSVEGFDPNIKVVFLTPNTTALLQPMDQGVMSSFKAYYLRQTFAQAISATDKEGGPTLTEFWKGFSILDAVKNIAASWKEMKQSNLNGVWRKLCPEFVSNFQGFTDTVEEVTENVVEMAGQLQLEVAPEDVGELLASHAHELSNEDLLQLEQQRLEEETQTQETPHPSLSTKVLSEAFQHFETGMALLEKNDPNFERSSKASEIIRSGYTCYREIYREQKKAAVQTSLDLFFKKPVAPRIALPKSPLAESHPSDSTHLPPPRPWRTPREEHGAD</sequence>
<keyword evidence="3" id="KW-0539">Nucleus</keyword>
<evidence type="ECO:0000259" key="5">
    <source>
        <dbReference type="PROSITE" id="PS51253"/>
    </source>
</evidence>
<keyword evidence="2" id="KW-0238">DNA-binding</keyword>
<dbReference type="Gene3D" id="1.10.10.60">
    <property type="entry name" value="Homeodomain-like"/>
    <property type="match status" value="2"/>
</dbReference>
<reference evidence="6" key="1">
    <citation type="submission" date="2025-08" db="UniProtKB">
        <authorList>
            <consortium name="Ensembl"/>
        </authorList>
    </citation>
    <scope>IDENTIFICATION</scope>
</reference>
<comment type="subcellular location">
    <subcellularLocation>
        <location evidence="1">Nucleus</location>
    </subcellularLocation>
</comment>
<dbReference type="GO" id="GO:0003677">
    <property type="term" value="F:DNA binding"/>
    <property type="evidence" value="ECO:0007669"/>
    <property type="project" value="UniProtKB-KW"/>
</dbReference>
<dbReference type="STRING" id="7757.ENSPMAP00000003091"/>
<dbReference type="AlphaFoldDB" id="S4RD09"/>
<dbReference type="Pfam" id="PF03221">
    <property type="entry name" value="HTH_Tnp_Tc5"/>
    <property type="match status" value="1"/>
</dbReference>
<dbReference type="InterPro" id="IPR004875">
    <property type="entry name" value="DDE_SF_endonuclease_dom"/>
</dbReference>
<proteinExistence type="predicted"/>
<dbReference type="InterPro" id="IPR009057">
    <property type="entry name" value="Homeodomain-like_sf"/>
</dbReference>
<organism evidence="6">
    <name type="scientific">Petromyzon marinus</name>
    <name type="common">Sea lamprey</name>
    <dbReference type="NCBI Taxonomy" id="7757"/>
    <lineage>
        <taxon>Eukaryota</taxon>
        <taxon>Metazoa</taxon>
        <taxon>Chordata</taxon>
        <taxon>Craniata</taxon>
        <taxon>Vertebrata</taxon>
        <taxon>Cyclostomata</taxon>
        <taxon>Hyperoartia</taxon>
        <taxon>Petromyzontiformes</taxon>
        <taxon>Petromyzontidae</taxon>
        <taxon>Petromyzon</taxon>
    </lineage>
</organism>
<dbReference type="PANTHER" id="PTHR19303">
    <property type="entry name" value="TRANSPOSON"/>
    <property type="match status" value="1"/>
</dbReference>
<dbReference type="Pfam" id="PF03184">
    <property type="entry name" value="DDE_1"/>
    <property type="match status" value="1"/>
</dbReference>
<dbReference type="GeneTree" id="ENSGT00940000154420"/>
<dbReference type="HOGENOM" id="CLU_018294_1_4_1"/>
<dbReference type="Pfam" id="PF04218">
    <property type="entry name" value="CENP-B_N"/>
    <property type="match status" value="1"/>
</dbReference>
<dbReference type="InterPro" id="IPR006600">
    <property type="entry name" value="HTH_CenpB_DNA-bd_dom"/>
</dbReference>
<dbReference type="PANTHER" id="PTHR19303:SF26">
    <property type="entry name" value="TIGGER TRANSPOSABLE ELEMENT-DERIVED PROTEIN 1"/>
    <property type="match status" value="1"/>
</dbReference>
<accession>S4RD09</accession>
<dbReference type="InterPro" id="IPR007889">
    <property type="entry name" value="HTH_Psq"/>
</dbReference>
<evidence type="ECO:0000256" key="2">
    <source>
        <dbReference type="ARBA" id="ARBA00023125"/>
    </source>
</evidence>
<evidence type="ECO:0000256" key="1">
    <source>
        <dbReference type="ARBA" id="ARBA00004123"/>
    </source>
</evidence>
<feature type="region of interest" description="Disordered" evidence="4">
    <location>
        <begin position="491"/>
        <end position="522"/>
    </location>
</feature>
<dbReference type="SUPFAM" id="SSF46689">
    <property type="entry name" value="Homeodomain-like"/>
    <property type="match status" value="2"/>
</dbReference>
<evidence type="ECO:0000313" key="6">
    <source>
        <dbReference type="Ensembl" id="ENSPMAP00000003091.1"/>
    </source>
</evidence>
<dbReference type="GO" id="GO:0005634">
    <property type="term" value="C:nucleus"/>
    <property type="evidence" value="ECO:0007669"/>
    <property type="project" value="UniProtKB-SubCell"/>
</dbReference>
<dbReference type="OMA" id="MDAQRKW"/>
<dbReference type="SMART" id="SM00674">
    <property type="entry name" value="CENPB"/>
    <property type="match status" value="1"/>
</dbReference>
<protein>
    <recommendedName>
        <fullName evidence="5">HTH CENPB-type domain-containing protein</fullName>
    </recommendedName>
</protein>
<evidence type="ECO:0000256" key="4">
    <source>
        <dbReference type="SAM" id="MobiDB-lite"/>
    </source>
</evidence>
<name>S4RD09_PETMA</name>
<dbReference type="Ensembl" id="ENSPMAT00000003106.1">
    <property type="protein sequence ID" value="ENSPMAP00000003091.1"/>
    <property type="gene ID" value="ENSPMAG00000002845.1"/>
</dbReference>
<dbReference type="InterPro" id="IPR050863">
    <property type="entry name" value="CenT-Element_Derived"/>
</dbReference>
<reference evidence="6" key="2">
    <citation type="submission" date="2025-09" db="UniProtKB">
        <authorList>
            <consortium name="Ensembl"/>
        </authorList>
    </citation>
    <scope>IDENTIFICATION</scope>
</reference>
<feature type="domain" description="HTH CENPB-type" evidence="5">
    <location>
        <begin position="70"/>
        <end position="149"/>
    </location>
</feature>
<evidence type="ECO:0000256" key="3">
    <source>
        <dbReference type="ARBA" id="ARBA00023242"/>
    </source>
</evidence>
<dbReference type="PROSITE" id="PS51253">
    <property type="entry name" value="HTH_CENPB"/>
    <property type="match status" value="1"/>
</dbReference>